<evidence type="ECO:0000259" key="7">
    <source>
        <dbReference type="Pfam" id="PF08240"/>
    </source>
</evidence>
<dbReference type="AlphaFoldDB" id="A0A7C5QPG2"/>
<dbReference type="InterPro" id="IPR002328">
    <property type="entry name" value="ADH_Zn_CS"/>
</dbReference>
<dbReference type="InterPro" id="IPR013149">
    <property type="entry name" value="ADH-like_C"/>
</dbReference>
<organism evidence="8">
    <name type="scientific">Caldiarchaeum subterraneum</name>
    <dbReference type="NCBI Taxonomy" id="311458"/>
    <lineage>
        <taxon>Archaea</taxon>
        <taxon>Nitrososphaerota</taxon>
        <taxon>Candidatus Caldarchaeales</taxon>
        <taxon>Candidatus Caldarchaeaceae</taxon>
        <taxon>Candidatus Caldarchaeum</taxon>
    </lineage>
</organism>
<dbReference type="PANTHER" id="PTHR42813:SF2">
    <property type="entry name" value="DEHYDROGENASE, ZINC-CONTAINING, PUTATIVE (AFU_ORTHOLOGUE AFUA_2G02810)-RELATED"/>
    <property type="match status" value="1"/>
</dbReference>
<evidence type="ECO:0008006" key="9">
    <source>
        <dbReference type="Google" id="ProtNLM"/>
    </source>
</evidence>
<dbReference type="SUPFAM" id="SSF50129">
    <property type="entry name" value="GroES-like"/>
    <property type="match status" value="1"/>
</dbReference>
<dbReference type="SUPFAM" id="SSF51735">
    <property type="entry name" value="NAD(P)-binding Rossmann-fold domains"/>
    <property type="match status" value="1"/>
</dbReference>
<evidence type="ECO:0000256" key="3">
    <source>
        <dbReference type="ARBA" id="ARBA00022833"/>
    </source>
</evidence>
<evidence type="ECO:0000313" key="8">
    <source>
        <dbReference type="EMBL" id="HHK69215.1"/>
    </source>
</evidence>
<keyword evidence="3 5" id="KW-0862">Zinc</keyword>
<dbReference type="Pfam" id="PF00107">
    <property type="entry name" value="ADH_zinc_N"/>
    <property type="match status" value="1"/>
</dbReference>
<reference evidence="8" key="1">
    <citation type="journal article" date="2020" name="mSystems">
        <title>Genome- and Community-Level Interaction Insights into Carbon Utilization and Element Cycling Functions of Hydrothermarchaeota in Hydrothermal Sediment.</title>
        <authorList>
            <person name="Zhou Z."/>
            <person name="Liu Y."/>
            <person name="Xu W."/>
            <person name="Pan J."/>
            <person name="Luo Z.H."/>
            <person name="Li M."/>
        </authorList>
    </citation>
    <scope>NUCLEOTIDE SEQUENCE [LARGE SCALE GENOMIC DNA]</scope>
    <source>
        <strain evidence="8">SpSt-1056</strain>
    </source>
</reference>
<dbReference type="InterPro" id="IPR013154">
    <property type="entry name" value="ADH-like_N"/>
</dbReference>
<dbReference type="InterPro" id="IPR011032">
    <property type="entry name" value="GroES-like_sf"/>
</dbReference>
<keyword evidence="4" id="KW-0560">Oxidoreductase</keyword>
<protein>
    <recommendedName>
        <fullName evidence="9">Alcohol dehydrogenase</fullName>
    </recommendedName>
</protein>
<evidence type="ECO:0000256" key="4">
    <source>
        <dbReference type="ARBA" id="ARBA00023002"/>
    </source>
</evidence>
<sequence>MRAARWYGAGDIRVEDAAEPEIKSETDALVRPTAAAICGTDLHVFKGELTSVPGAIMGHEFMGVVEKVGPAVRKFREGDRVIVSCWVADGECWYCRHQLYTQCFNINIFGMGPVYGESLDGAFAELVRVPYADTVLIKAPEDVSDEKLVTVSDSLPTGFEAVVNGGMREGDVVVVIGCGPIGLLSGMCAELLGASQVIAVDVVRERLEAAKNLGFKTIDGSVSDVADEVRSMTDGVGADFVVEAVGRTREPLLKAIEVARRKGTVSVVGFHLHEYTIPSGQLWLTEKKLVFSIGDPIKNGEKLIRFIRSGRLDPSRIITHKLSLDEVPHGFELFTKKQALKVLVKL</sequence>
<comment type="similarity">
    <text evidence="5">Belongs to the zinc-containing alcohol dehydrogenase family.</text>
</comment>
<accession>A0A7C5QPG2</accession>
<name>A0A7C5QPG2_CALS0</name>
<dbReference type="Gene3D" id="3.40.50.720">
    <property type="entry name" value="NAD(P)-binding Rossmann-like Domain"/>
    <property type="match status" value="1"/>
</dbReference>
<feature type="domain" description="Alcohol dehydrogenase-like C-terminal" evidence="6">
    <location>
        <begin position="180"/>
        <end position="306"/>
    </location>
</feature>
<feature type="domain" description="Alcohol dehydrogenase-like N-terminal" evidence="7">
    <location>
        <begin position="25"/>
        <end position="137"/>
    </location>
</feature>
<dbReference type="Gene3D" id="3.90.180.10">
    <property type="entry name" value="Medium-chain alcohol dehydrogenases, catalytic domain"/>
    <property type="match status" value="1"/>
</dbReference>
<dbReference type="GO" id="GO:0008270">
    <property type="term" value="F:zinc ion binding"/>
    <property type="evidence" value="ECO:0007669"/>
    <property type="project" value="InterPro"/>
</dbReference>
<dbReference type="PROSITE" id="PS00059">
    <property type="entry name" value="ADH_ZINC"/>
    <property type="match status" value="1"/>
</dbReference>
<comment type="caution">
    <text evidence="8">The sequence shown here is derived from an EMBL/GenBank/DDBJ whole genome shotgun (WGS) entry which is preliminary data.</text>
</comment>
<evidence type="ECO:0000256" key="5">
    <source>
        <dbReference type="RuleBase" id="RU361277"/>
    </source>
</evidence>
<proteinExistence type="inferred from homology"/>
<dbReference type="Pfam" id="PF08240">
    <property type="entry name" value="ADH_N"/>
    <property type="match status" value="1"/>
</dbReference>
<comment type="cofactor">
    <cofactor evidence="1 5">
        <name>Zn(2+)</name>
        <dbReference type="ChEBI" id="CHEBI:29105"/>
    </cofactor>
</comment>
<keyword evidence="2 5" id="KW-0479">Metal-binding</keyword>
<dbReference type="PANTHER" id="PTHR42813">
    <property type="entry name" value="ZINC-TYPE ALCOHOL DEHYDROGENASE-LIKE"/>
    <property type="match status" value="1"/>
</dbReference>
<evidence type="ECO:0000256" key="2">
    <source>
        <dbReference type="ARBA" id="ARBA00022723"/>
    </source>
</evidence>
<dbReference type="InterPro" id="IPR036291">
    <property type="entry name" value="NAD(P)-bd_dom_sf"/>
</dbReference>
<evidence type="ECO:0000259" key="6">
    <source>
        <dbReference type="Pfam" id="PF00107"/>
    </source>
</evidence>
<evidence type="ECO:0000256" key="1">
    <source>
        <dbReference type="ARBA" id="ARBA00001947"/>
    </source>
</evidence>
<gene>
    <name evidence="8" type="ORF">ENM11_08765</name>
</gene>
<dbReference type="EMBL" id="DRWN01000070">
    <property type="protein sequence ID" value="HHK69215.1"/>
    <property type="molecule type" value="Genomic_DNA"/>
</dbReference>
<dbReference type="GO" id="GO:0016491">
    <property type="term" value="F:oxidoreductase activity"/>
    <property type="evidence" value="ECO:0007669"/>
    <property type="project" value="UniProtKB-KW"/>
</dbReference>